<dbReference type="PANTHER" id="PTHR34236:SF1">
    <property type="entry name" value="DIMETHYL SULFOXIDE REDUCTASE TRANSCRIPTIONAL ACTIVATOR"/>
    <property type="match status" value="1"/>
</dbReference>
<protein>
    <submittedName>
        <fullName evidence="3">Uncharacterized protein</fullName>
    </submittedName>
</protein>
<gene>
    <name evidence="3" type="ORF">ENW66_03870</name>
</gene>
<reference evidence="3" key="1">
    <citation type="journal article" date="2020" name="mSystems">
        <title>Genome- and Community-Level Interaction Insights into Carbon Utilization and Element Cycling Functions of Hydrothermarchaeota in Hydrothermal Sediment.</title>
        <authorList>
            <person name="Zhou Z."/>
            <person name="Liu Y."/>
            <person name="Xu W."/>
            <person name="Pan J."/>
            <person name="Luo Z.H."/>
            <person name="Li M."/>
        </authorList>
    </citation>
    <scope>NUCLEOTIDE SEQUENCE [LARGE SCALE GENOMIC DNA]</scope>
    <source>
        <strain evidence="3">SpSt-87</strain>
    </source>
</reference>
<dbReference type="Pfam" id="PF04967">
    <property type="entry name" value="HTH_10"/>
    <property type="match status" value="1"/>
</dbReference>
<evidence type="ECO:0000259" key="1">
    <source>
        <dbReference type="Pfam" id="PF04967"/>
    </source>
</evidence>
<name>A0A7C3MA89_ARCFL</name>
<dbReference type="PANTHER" id="PTHR34236">
    <property type="entry name" value="DIMETHYL SULFOXIDE REDUCTASE TRANSCRIPTIONAL ACTIVATOR"/>
    <property type="match status" value="1"/>
</dbReference>
<feature type="domain" description="HVO-2525 N-terminal" evidence="2">
    <location>
        <begin position="4"/>
        <end position="136"/>
    </location>
</feature>
<feature type="domain" description="HTH bat-type" evidence="1">
    <location>
        <begin position="169"/>
        <end position="220"/>
    </location>
</feature>
<evidence type="ECO:0000313" key="3">
    <source>
        <dbReference type="EMBL" id="HFW32077.1"/>
    </source>
</evidence>
<accession>A0A7C3MA89</accession>
<dbReference type="Pfam" id="PF24279">
    <property type="entry name" value="HVO_2525_N"/>
    <property type="match status" value="1"/>
</dbReference>
<evidence type="ECO:0000259" key="2">
    <source>
        <dbReference type="Pfam" id="PF24279"/>
    </source>
</evidence>
<dbReference type="InterPro" id="IPR056486">
    <property type="entry name" value="HVO_2525_N"/>
</dbReference>
<organism evidence="3">
    <name type="scientific">Archaeoglobus fulgidus</name>
    <dbReference type="NCBI Taxonomy" id="2234"/>
    <lineage>
        <taxon>Archaea</taxon>
        <taxon>Methanobacteriati</taxon>
        <taxon>Methanobacteriota</taxon>
        <taxon>Archaeoglobi</taxon>
        <taxon>Archaeoglobales</taxon>
        <taxon>Archaeoglobaceae</taxon>
        <taxon>Archaeoglobus</taxon>
    </lineage>
</organism>
<sequence>MYILTLDMKQYDCPFINSSEDLEVSYYMTFWDFQGDKLINRGYVFATDCDELQNSIDVLTKQPKFLKLDILMRERNTALVRTEIDLTDAMSIIRKNHGYIVGPFFVRKGKELWQVGFDTIQDVRSALSELDKNNEFEIKNQHKITVEDFSKIMNSLPLIIELINTLDELTATEKMVLRAAVQYGLFEDPKKMYIDSLSKCIGLSKGSFSRKLRKVERKILPVVCKILSKKEILE</sequence>
<proteinExistence type="predicted"/>
<dbReference type="AlphaFoldDB" id="A0A7C3MA89"/>
<dbReference type="EMBL" id="DTLB01000022">
    <property type="protein sequence ID" value="HFW32077.1"/>
    <property type="molecule type" value="Genomic_DNA"/>
</dbReference>
<comment type="caution">
    <text evidence="3">The sequence shown here is derived from an EMBL/GenBank/DDBJ whole genome shotgun (WGS) entry which is preliminary data.</text>
</comment>
<dbReference type="InterPro" id="IPR007050">
    <property type="entry name" value="HTH_bacterioopsin"/>
</dbReference>